<dbReference type="KEGG" id="hoh:Hoch_1890"/>
<evidence type="ECO:0000256" key="1">
    <source>
        <dbReference type="ARBA" id="ARBA00008560"/>
    </source>
</evidence>
<dbReference type="RefSeq" id="WP_012827045.1">
    <property type="nucleotide sequence ID" value="NC_013440.1"/>
</dbReference>
<dbReference type="HAMAP" id="MF_00340">
    <property type="entry name" value="Ribosomal_bL32"/>
    <property type="match status" value="1"/>
</dbReference>
<dbReference type="eggNOG" id="COG0333">
    <property type="taxonomic scope" value="Bacteria"/>
</dbReference>
<sequence length="67" mass="7669">MALQKRRLGRTRIHHRRSSWMRNAANKPTIQNCPNCASPRMPHRVCAACGHYGGEQVVEVQQSEDEI</sequence>
<organism evidence="6 7">
    <name type="scientific">Haliangium ochraceum (strain DSM 14365 / JCM 11303 / SMP-2)</name>
    <dbReference type="NCBI Taxonomy" id="502025"/>
    <lineage>
        <taxon>Bacteria</taxon>
        <taxon>Pseudomonadati</taxon>
        <taxon>Myxococcota</taxon>
        <taxon>Polyangia</taxon>
        <taxon>Haliangiales</taxon>
        <taxon>Kofleriaceae</taxon>
        <taxon>Haliangium</taxon>
    </lineage>
</organism>
<dbReference type="Proteomes" id="UP000001880">
    <property type="component" value="Chromosome"/>
</dbReference>
<dbReference type="InterPro" id="IPR044957">
    <property type="entry name" value="Ribosomal_bL32_bact"/>
</dbReference>
<proteinExistence type="inferred from homology"/>
<dbReference type="Pfam" id="PF01783">
    <property type="entry name" value="Ribosomal_L32p"/>
    <property type="match status" value="1"/>
</dbReference>
<keyword evidence="7" id="KW-1185">Reference proteome</keyword>
<protein>
    <recommendedName>
        <fullName evidence="4 5">Large ribosomal subunit protein bL32</fullName>
    </recommendedName>
</protein>
<dbReference type="AlphaFoldDB" id="D0LYW7"/>
<dbReference type="GO" id="GO:0006412">
    <property type="term" value="P:translation"/>
    <property type="evidence" value="ECO:0007669"/>
    <property type="project" value="UniProtKB-UniRule"/>
</dbReference>
<reference evidence="6 7" key="1">
    <citation type="journal article" date="2010" name="Stand. Genomic Sci.">
        <title>Complete genome sequence of Haliangium ochraceum type strain (SMP-2).</title>
        <authorList>
            <consortium name="US DOE Joint Genome Institute (JGI-PGF)"/>
            <person name="Ivanova N."/>
            <person name="Daum C."/>
            <person name="Lang E."/>
            <person name="Abt B."/>
            <person name="Kopitz M."/>
            <person name="Saunders E."/>
            <person name="Lapidus A."/>
            <person name="Lucas S."/>
            <person name="Glavina Del Rio T."/>
            <person name="Nolan M."/>
            <person name="Tice H."/>
            <person name="Copeland A."/>
            <person name="Cheng J.F."/>
            <person name="Chen F."/>
            <person name="Bruce D."/>
            <person name="Goodwin L."/>
            <person name="Pitluck S."/>
            <person name="Mavromatis K."/>
            <person name="Pati A."/>
            <person name="Mikhailova N."/>
            <person name="Chen A."/>
            <person name="Palaniappan K."/>
            <person name="Land M."/>
            <person name="Hauser L."/>
            <person name="Chang Y.J."/>
            <person name="Jeffries C.D."/>
            <person name="Detter J.C."/>
            <person name="Brettin T."/>
            <person name="Rohde M."/>
            <person name="Goker M."/>
            <person name="Bristow J."/>
            <person name="Markowitz V."/>
            <person name="Eisen J.A."/>
            <person name="Hugenholtz P."/>
            <person name="Kyrpides N.C."/>
            <person name="Klenk H.P."/>
        </authorList>
    </citation>
    <scope>NUCLEOTIDE SEQUENCE [LARGE SCALE GENOMIC DNA]</scope>
    <source>
        <strain evidence="7">DSM 14365 / CIP 107738 / JCM 11303 / AJ 13395 / SMP-2</strain>
    </source>
</reference>
<accession>D0LYW7</accession>
<dbReference type="NCBIfam" id="TIGR01031">
    <property type="entry name" value="rpmF_bact"/>
    <property type="match status" value="1"/>
</dbReference>
<name>D0LYW7_HALO1</name>
<dbReference type="GO" id="GO:0003735">
    <property type="term" value="F:structural constituent of ribosome"/>
    <property type="evidence" value="ECO:0007669"/>
    <property type="project" value="InterPro"/>
</dbReference>
<evidence type="ECO:0000313" key="6">
    <source>
        <dbReference type="EMBL" id="ACY14437.1"/>
    </source>
</evidence>
<evidence type="ECO:0000256" key="4">
    <source>
        <dbReference type="ARBA" id="ARBA00035178"/>
    </source>
</evidence>
<dbReference type="InterPro" id="IPR011332">
    <property type="entry name" value="Ribosomal_zn-bd"/>
</dbReference>
<dbReference type="EMBL" id="CP001804">
    <property type="protein sequence ID" value="ACY14437.1"/>
    <property type="molecule type" value="Genomic_DNA"/>
</dbReference>
<keyword evidence="2 5" id="KW-0689">Ribosomal protein</keyword>
<dbReference type="InterPro" id="IPR002677">
    <property type="entry name" value="Ribosomal_bL32"/>
</dbReference>
<dbReference type="HOGENOM" id="CLU_129084_1_1_7"/>
<comment type="similarity">
    <text evidence="1 5">Belongs to the bacterial ribosomal protein bL32 family.</text>
</comment>
<dbReference type="GO" id="GO:0015934">
    <property type="term" value="C:large ribosomal subunit"/>
    <property type="evidence" value="ECO:0007669"/>
    <property type="project" value="InterPro"/>
</dbReference>
<evidence type="ECO:0000313" key="7">
    <source>
        <dbReference type="Proteomes" id="UP000001880"/>
    </source>
</evidence>
<dbReference type="OrthoDB" id="9801927at2"/>
<evidence type="ECO:0000256" key="2">
    <source>
        <dbReference type="ARBA" id="ARBA00022980"/>
    </source>
</evidence>
<keyword evidence="3 5" id="KW-0687">Ribonucleoprotein</keyword>
<dbReference type="SUPFAM" id="SSF57829">
    <property type="entry name" value="Zn-binding ribosomal proteins"/>
    <property type="match status" value="1"/>
</dbReference>
<dbReference type="PANTHER" id="PTHR35534">
    <property type="entry name" value="50S RIBOSOMAL PROTEIN L32"/>
    <property type="match status" value="1"/>
</dbReference>
<dbReference type="PANTHER" id="PTHR35534:SF1">
    <property type="entry name" value="LARGE RIBOSOMAL SUBUNIT PROTEIN BL32"/>
    <property type="match status" value="1"/>
</dbReference>
<evidence type="ECO:0000256" key="3">
    <source>
        <dbReference type="ARBA" id="ARBA00023274"/>
    </source>
</evidence>
<evidence type="ECO:0000256" key="5">
    <source>
        <dbReference type="HAMAP-Rule" id="MF_00340"/>
    </source>
</evidence>
<dbReference type="STRING" id="502025.Hoch_1890"/>
<gene>
    <name evidence="5" type="primary">rpmF</name>
    <name evidence="6" type="ordered locus">Hoch_1890</name>
</gene>